<dbReference type="PRINTS" id="PR00778">
    <property type="entry name" value="HTHARSR"/>
</dbReference>
<evidence type="ECO:0000256" key="3">
    <source>
        <dbReference type="ARBA" id="ARBA00023163"/>
    </source>
</evidence>
<dbReference type="SMART" id="SM00418">
    <property type="entry name" value="HTH_ARSR"/>
    <property type="match status" value="1"/>
</dbReference>
<dbReference type="PROSITE" id="PS50987">
    <property type="entry name" value="HTH_ARSR_2"/>
    <property type="match status" value="1"/>
</dbReference>
<dbReference type="Proteomes" id="UP000283946">
    <property type="component" value="Chromosome"/>
</dbReference>
<dbReference type="EMBL" id="CP028130">
    <property type="protein sequence ID" value="AZZ55177.1"/>
    <property type="molecule type" value="Genomic_DNA"/>
</dbReference>
<dbReference type="SUPFAM" id="SSF46785">
    <property type="entry name" value="Winged helix' DNA-binding domain"/>
    <property type="match status" value="1"/>
</dbReference>
<protein>
    <submittedName>
        <fullName evidence="5">Transcriptional regulator</fullName>
    </submittedName>
</protein>
<dbReference type="AlphaFoldDB" id="A0AAD1ACZ3"/>
<dbReference type="GO" id="GO:0003677">
    <property type="term" value="F:DNA binding"/>
    <property type="evidence" value="ECO:0007669"/>
    <property type="project" value="UniProtKB-KW"/>
</dbReference>
<dbReference type="Pfam" id="PF12840">
    <property type="entry name" value="HTH_20"/>
    <property type="match status" value="1"/>
</dbReference>
<dbReference type="PANTHER" id="PTHR33154:SF12">
    <property type="entry name" value="TRANSCRIPTIONAL REGULATORY PROTEIN"/>
    <property type="match status" value="1"/>
</dbReference>
<reference evidence="5 6" key="1">
    <citation type="submission" date="2018-03" db="EMBL/GenBank/DDBJ databases">
        <title>Bacteriophage NCPPB3778 and a type I-E CRISPR drive the evolution of the US Biological Select Agent, Rathayibacter toxicus.</title>
        <authorList>
            <person name="Davis E.W.II."/>
            <person name="Tabima J.F."/>
            <person name="Weisberg A.J."/>
            <person name="Dantas Lopes L."/>
            <person name="Wiseman M.S."/>
            <person name="Wiseman M.S."/>
            <person name="Pupko T."/>
            <person name="Belcher M.S."/>
            <person name="Sechler A.J."/>
            <person name="Tancos M.A."/>
            <person name="Schroeder B.K."/>
            <person name="Murray T.D."/>
            <person name="Luster D.G."/>
            <person name="Schneider W.L."/>
            <person name="Rogers E."/>
            <person name="Andreote F.D."/>
            <person name="Grunwald N.J."/>
            <person name="Putnam M.L."/>
            <person name="Chang J.H."/>
        </authorList>
    </citation>
    <scope>NUCLEOTIDE SEQUENCE [LARGE SCALE GENOMIC DNA]</scope>
    <source>
        <strain evidence="5 6">NCCPB 2253</strain>
    </source>
</reference>
<keyword evidence="2" id="KW-0238">DNA-binding</keyword>
<dbReference type="Gene3D" id="1.10.10.10">
    <property type="entry name" value="Winged helix-like DNA-binding domain superfamily/Winged helix DNA-binding domain"/>
    <property type="match status" value="1"/>
</dbReference>
<evidence type="ECO:0000256" key="2">
    <source>
        <dbReference type="ARBA" id="ARBA00023125"/>
    </source>
</evidence>
<name>A0AAD1ACZ3_9MICO</name>
<dbReference type="KEGG" id="ria:C7V51_04205"/>
<evidence type="ECO:0000313" key="6">
    <source>
        <dbReference type="Proteomes" id="UP000283946"/>
    </source>
</evidence>
<evidence type="ECO:0000259" key="4">
    <source>
        <dbReference type="PROSITE" id="PS50987"/>
    </source>
</evidence>
<proteinExistence type="predicted"/>
<evidence type="ECO:0000256" key="1">
    <source>
        <dbReference type="ARBA" id="ARBA00023015"/>
    </source>
</evidence>
<dbReference type="CDD" id="cd00090">
    <property type="entry name" value="HTH_ARSR"/>
    <property type="match status" value="1"/>
</dbReference>
<keyword evidence="3" id="KW-0804">Transcription</keyword>
<dbReference type="InterPro" id="IPR036388">
    <property type="entry name" value="WH-like_DNA-bd_sf"/>
</dbReference>
<dbReference type="InterPro" id="IPR011991">
    <property type="entry name" value="ArsR-like_HTH"/>
</dbReference>
<evidence type="ECO:0000313" key="5">
    <source>
        <dbReference type="EMBL" id="AZZ55177.1"/>
    </source>
</evidence>
<dbReference type="InterPro" id="IPR051081">
    <property type="entry name" value="HTH_MetalResp_TranReg"/>
</dbReference>
<dbReference type="PANTHER" id="PTHR33154">
    <property type="entry name" value="TRANSCRIPTIONAL REGULATOR, ARSR FAMILY"/>
    <property type="match status" value="1"/>
</dbReference>
<dbReference type="NCBIfam" id="NF033788">
    <property type="entry name" value="HTH_metalloreg"/>
    <property type="match status" value="1"/>
</dbReference>
<feature type="domain" description="HTH arsR-type" evidence="4">
    <location>
        <begin position="7"/>
        <end position="102"/>
    </location>
</feature>
<dbReference type="InterPro" id="IPR001845">
    <property type="entry name" value="HTH_ArsR_DNA-bd_dom"/>
</dbReference>
<organism evidence="5 6">
    <name type="scientific">Rathayibacter iranicus</name>
    <dbReference type="NCBI Taxonomy" id="59737"/>
    <lineage>
        <taxon>Bacteria</taxon>
        <taxon>Bacillati</taxon>
        <taxon>Actinomycetota</taxon>
        <taxon>Actinomycetes</taxon>
        <taxon>Micrococcales</taxon>
        <taxon>Microbacteriaceae</taxon>
        <taxon>Rathayibacter</taxon>
    </lineage>
</organism>
<accession>A0AAD1ACZ3</accession>
<dbReference type="InterPro" id="IPR036390">
    <property type="entry name" value="WH_DNA-bd_sf"/>
</dbReference>
<keyword evidence="1" id="KW-0805">Transcription regulation</keyword>
<sequence length="109" mass="12224">MAPRTFHPELASVDVINLLRAVADPIRLRVVDILDDGNEYTCSALAHRLDIPLPTMSYHLKTLREAGYTRSRKDGTTRWTSLRSDDLDGAFPGLRSTLSTLAEASERQR</sequence>
<dbReference type="RefSeq" id="WP_104264860.1">
    <property type="nucleotide sequence ID" value="NZ_CP028130.1"/>
</dbReference>
<dbReference type="GO" id="GO:0003700">
    <property type="term" value="F:DNA-binding transcription factor activity"/>
    <property type="evidence" value="ECO:0007669"/>
    <property type="project" value="InterPro"/>
</dbReference>
<gene>
    <name evidence="5" type="ORF">C7V51_04205</name>
</gene>